<evidence type="ECO:0000313" key="4">
    <source>
        <dbReference type="WBParaSite" id="PSU_v2.g7843.t1"/>
    </source>
</evidence>
<evidence type="ECO:0000259" key="2">
    <source>
        <dbReference type="PROSITE" id="PS50945"/>
    </source>
</evidence>
<dbReference type="PANTHER" id="PTHR10407">
    <property type="entry name" value="HUNTINGTIN INTERACTING PROTEIN 1"/>
    <property type="match status" value="1"/>
</dbReference>
<keyword evidence="1" id="KW-0175">Coiled coil</keyword>
<dbReference type="Pfam" id="PF01608">
    <property type="entry name" value="I_LWEQ"/>
    <property type="match status" value="1"/>
</dbReference>
<feature type="domain" description="I/LWEQ" evidence="2">
    <location>
        <begin position="1"/>
        <end position="80"/>
    </location>
</feature>
<dbReference type="GO" id="GO:0048268">
    <property type="term" value="P:clathrin coat assembly"/>
    <property type="evidence" value="ECO:0007669"/>
    <property type="project" value="TreeGrafter"/>
</dbReference>
<sequence length="81" mass="9050">MGELGVASKTVNKCTATVVATVKSGQLDLADTALDFTNLSLHEAKKLEMESQVRTLELEAELERERLRLAALRKKHYHVSR</sequence>
<dbReference type="GO" id="GO:0006897">
    <property type="term" value="P:endocytosis"/>
    <property type="evidence" value="ECO:0007669"/>
    <property type="project" value="InterPro"/>
</dbReference>
<dbReference type="Proteomes" id="UP000887577">
    <property type="component" value="Unplaced"/>
</dbReference>
<evidence type="ECO:0000313" key="3">
    <source>
        <dbReference type="Proteomes" id="UP000887577"/>
    </source>
</evidence>
<dbReference type="GO" id="GO:0007015">
    <property type="term" value="P:actin filament organization"/>
    <property type="evidence" value="ECO:0007669"/>
    <property type="project" value="TreeGrafter"/>
</dbReference>
<dbReference type="GO" id="GO:0030864">
    <property type="term" value="C:cortical actin cytoskeleton"/>
    <property type="evidence" value="ECO:0007669"/>
    <property type="project" value="TreeGrafter"/>
</dbReference>
<name>A0A914Z7G3_9BILA</name>
<dbReference type="AlphaFoldDB" id="A0A914Z7G3"/>
<protein>
    <submittedName>
        <fullName evidence="4">I/LWEQ domain-containing protein</fullName>
    </submittedName>
</protein>
<evidence type="ECO:0000256" key="1">
    <source>
        <dbReference type="SAM" id="Coils"/>
    </source>
</evidence>
<dbReference type="InterPro" id="IPR002558">
    <property type="entry name" value="ILWEQ_dom"/>
</dbReference>
<keyword evidence="3" id="KW-1185">Reference proteome</keyword>
<dbReference type="GO" id="GO:0043325">
    <property type="term" value="F:phosphatidylinositol-3,4-bisphosphate binding"/>
    <property type="evidence" value="ECO:0007669"/>
    <property type="project" value="TreeGrafter"/>
</dbReference>
<feature type="coiled-coil region" evidence="1">
    <location>
        <begin position="39"/>
        <end position="75"/>
    </location>
</feature>
<dbReference type="InterPro" id="IPR030224">
    <property type="entry name" value="Sla2_fam"/>
</dbReference>
<dbReference type="GO" id="GO:0035615">
    <property type="term" value="F:clathrin adaptor activity"/>
    <property type="evidence" value="ECO:0007669"/>
    <property type="project" value="TreeGrafter"/>
</dbReference>
<organism evidence="3 4">
    <name type="scientific">Panagrolaimus superbus</name>
    <dbReference type="NCBI Taxonomy" id="310955"/>
    <lineage>
        <taxon>Eukaryota</taxon>
        <taxon>Metazoa</taxon>
        <taxon>Ecdysozoa</taxon>
        <taxon>Nematoda</taxon>
        <taxon>Chromadorea</taxon>
        <taxon>Rhabditida</taxon>
        <taxon>Tylenchina</taxon>
        <taxon>Panagrolaimomorpha</taxon>
        <taxon>Panagrolaimoidea</taxon>
        <taxon>Panagrolaimidae</taxon>
        <taxon>Panagrolaimus</taxon>
    </lineage>
</organism>
<dbReference type="GO" id="GO:0051015">
    <property type="term" value="F:actin filament binding"/>
    <property type="evidence" value="ECO:0007669"/>
    <property type="project" value="TreeGrafter"/>
</dbReference>
<dbReference type="PANTHER" id="PTHR10407:SF15">
    <property type="entry name" value="HUNTINGTIN INTERACTING PROTEIN 1"/>
    <property type="match status" value="1"/>
</dbReference>
<dbReference type="GO" id="GO:0030136">
    <property type="term" value="C:clathrin-coated vesicle"/>
    <property type="evidence" value="ECO:0007669"/>
    <property type="project" value="TreeGrafter"/>
</dbReference>
<proteinExistence type="predicted"/>
<reference evidence="4" key="1">
    <citation type="submission" date="2022-11" db="UniProtKB">
        <authorList>
            <consortium name="WormBaseParasite"/>
        </authorList>
    </citation>
    <scope>IDENTIFICATION</scope>
</reference>
<dbReference type="GO" id="GO:0080025">
    <property type="term" value="F:phosphatidylinositol-3,5-bisphosphate binding"/>
    <property type="evidence" value="ECO:0007669"/>
    <property type="project" value="TreeGrafter"/>
</dbReference>
<accession>A0A914Z7G3</accession>
<dbReference type="WBParaSite" id="PSU_v2.g7843.t1">
    <property type="protein sequence ID" value="PSU_v2.g7843.t1"/>
    <property type="gene ID" value="PSU_v2.g7843"/>
</dbReference>
<dbReference type="GO" id="GO:0032051">
    <property type="term" value="F:clathrin light chain binding"/>
    <property type="evidence" value="ECO:0007669"/>
    <property type="project" value="TreeGrafter"/>
</dbReference>
<dbReference type="PROSITE" id="PS50945">
    <property type="entry name" value="I_LWEQ"/>
    <property type="match status" value="1"/>
</dbReference>